<organism evidence="7 8">
    <name type="scientific">Synchytrium endobioticum</name>
    <dbReference type="NCBI Taxonomy" id="286115"/>
    <lineage>
        <taxon>Eukaryota</taxon>
        <taxon>Fungi</taxon>
        <taxon>Fungi incertae sedis</taxon>
        <taxon>Chytridiomycota</taxon>
        <taxon>Chytridiomycota incertae sedis</taxon>
        <taxon>Chytridiomycetes</taxon>
        <taxon>Synchytriales</taxon>
        <taxon>Synchytriaceae</taxon>
        <taxon>Synchytrium</taxon>
    </lineage>
</organism>
<reference evidence="7 8" key="1">
    <citation type="journal article" date="2019" name="Sci. Rep.">
        <title>Comparative genomics of chytrid fungi reveal insights into the obligate biotrophic and pathogenic lifestyle of Synchytrium endobioticum.</title>
        <authorList>
            <person name="van de Vossenberg B.T.L.H."/>
            <person name="Warris S."/>
            <person name="Nguyen H.D.T."/>
            <person name="van Gent-Pelzer M.P.E."/>
            <person name="Joly D.L."/>
            <person name="van de Geest H.C."/>
            <person name="Bonants P.J.M."/>
            <person name="Smith D.S."/>
            <person name="Levesque C.A."/>
            <person name="van der Lee T.A.J."/>
        </authorList>
    </citation>
    <scope>NUCLEOTIDE SEQUENCE [LARGE SCALE GENOMIC DNA]</scope>
    <source>
        <strain evidence="7 8">MB42</strain>
    </source>
</reference>
<keyword evidence="8" id="KW-1185">Reference proteome</keyword>
<keyword evidence="3" id="KW-0809">Transit peptide</keyword>
<dbReference type="GO" id="GO:0003747">
    <property type="term" value="F:translation release factor activity"/>
    <property type="evidence" value="ECO:0007669"/>
    <property type="project" value="InterPro"/>
</dbReference>
<comment type="caution">
    <text evidence="7">The sequence shown here is derived from an EMBL/GenBank/DDBJ whole genome shotgun (WGS) entry which is preliminary data.</text>
</comment>
<dbReference type="InterPro" id="IPR052405">
    <property type="entry name" value="Mito_Transl_Release_Factor"/>
</dbReference>
<dbReference type="GO" id="GO:0005739">
    <property type="term" value="C:mitochondrion"/>
    <property type="evidence" value="ECO:0007669"/>
    <property type="project" value="UniProtKB-SubCell"/>
</dbReference>
<dbReference type="InterPro" id="IPR000352">
    <property type="entry name" value="Pep_chain_release_fac_I"/>
</dbReference>
<dbReference type="PANTHER" id="PTHR46203:SF1">
    <property type="entry name" value="MITOCHONDRIAL TRANSLATION RELEASE FACTOR IN RESCUE"/>
    <property type="match status" value="1"/>
</dbReference>
<dbReference type="Gene3D" id="3.30.160.20">
    <property type="match status" value="1"/>
</dbReference>
<evidence type="ECO:0000256" key="2">
    <source>
        <dbReference type="ARBA" id="ARBA00010835"/>
    </source>
</evidence>
<dbReference type="EMBL" id="QEAN01000210">
    <property type="protein sequence ID" value="TPX43108.1"/>
    <property type="molecule type" value="Genomic_DNA"/>
</dbReference>
<dbReference type="STRING" id="286115.A0A507CVG5"/>
<protein>
    <recommendedName>
        <fullName evidence="6">Prokaryotic-type class I peptide chain release factors domain-containing protein</fullName>
    </recommendedName>
</protein>
<dbReference type="Pfam" id="PF00472">
    <property type="entry name" value="RF-1"/>
    <property type="match status" value="1"/>
</dbReference>
<evidence type="ECO:0000256" key="4">
    <source>
        <dbReference type="ARBA" id="ARBA00023128"/>
    </source>
</evidence>
<dbReference type="GO" id="GO:0032543">
    <property type="term" value="P:mitochondrial translation"/>
    <property type="evidence" value="ECO:0007669"/>
    <property type="project" value="UniProtKB-ARBA"/>
</dbReference>
<dbReference type="SUPFAM" id="SSF75620">
    <property type="entry name" value="Release factor"/>
    <property type="match status" value="1"/>
</dbReference>
<dbReference type="Proteomes" id="UP000317494">
    <property type="component" value="Unassembled WGS sequence"/>
</dbReference>
<evidence type="ECO:0000259" key="6">
    <source>
        <dbReference type="Pfam" id="PF00472"/>
    </source>
</evidence>
<evidence type="ECO:0000256" key="3">
    <source>
        <dbReference type="ARBA" id="ARBA00022946"/>
    </source>
</evidence>
<dbReference type="InterPro" id="IPR045853">
    <property type="entry name" value="Pep_chain_release_fac_I_sf"/>
</dbReference>
<dbReference type="PANTHER" id="PTHR46203">
    <property type="entry name" value="PROBABLE PEPTIDE CHAIN RELEASE FACTOR C12ORF65"/>
    <property type="match status" value="1"/>
</dbReference>
<feature type="region of interest" description="Disordered" evidence="5">
    <location>
        <begin position="1"/>
        <end position="31"/>
    </location>
</feature>
<comment type="similarity">
    <text evidence="2">Belongs to the prokaryotic/mitochondrial release factor family.</text>
</comment>
<dbReference type="AlphaFoldDB" id="A0A507CVG5"/>
<comment type="subcellular location">
    <subcellularLocation>
        <location evidence="1">Mitochondrion</location>
    </subcellularLocation>
</comment>
<sequence>MAAARTHSAMSGDHGGATADEKKRGEVGVSKLQVARTPVMLEEQDLEERFIKGSGPGGQKINKVRNCVELAHKPTGLRIQCQRFRDLTSNRKEARKLLSLKLDDLINGQSSKHNQQIAKAKKAKAKRRQHNLVHRLVVYAMMWR</sequence>
<evidence type="ECO:0000313" key="8">
    <source>
        <dbReference type="Proteomes" id="UP000317494"/>
    </source>
</evidence>
<name>A0A507CVG5_9FUNG</name>
<gene>
    <name evidence="7" type="ORF">SeMB42_g04858</name>
</gene>
<feature type="domain" description="Prokaryotic-type class I peptide chain release factors" evidence="6">
    <location>
        <begin position="39"/>
        <end position="131"/>
    </location>
</feature>
<evidence type="ECO:0000256" key="1">
    <source>
        <dbReference type="ARBA" id="ARBA00004173"/>
    </source>
</evidence>
<evidence type="ECO:0000256" key="5">
    <source>
        <dbReference type="SAM" id="MobiDB-lite"/>
    </source>
</evidence>
<keyword evidence="4" id="KW-0496">Mitochondrion</keyword>
<dbReference type="VEuPathDB" id="FungiDB:SeMB42_g04858"/>
<accession>A0A507CVG5</accession>
<evidence type="ECO:0000313" key="7">
    <source>
        <dbReference type="EMBL" id="TPX43108.1"/>
    </source>
</evidence>
<proteinExistence type="inferred from homology"/>